<feature type="binding site" evidence="7">
    <location>
        <position position="110"/>
    </location>
    <ligand>
        <name>substrate</name>
    </ligand>
</feature>
<evidence type="ECO:0000256" key="7">
    <source>
        <dbReference type="PIRSR" id="PIRSR605493-1"/>
    </source>
</evidence>
<proteinExistence type="predicted"/>
<evidence type="ECO:0000256" key="3">
    <source>
        <dbReference type="ARBA" id="ARBA00022723"/>
    </source>
</evidence>
<evidence type="ECO:0000313" key="9">
    <source>
        <dbReference type="Proteomes" id="UP000182902"/>
    </source>
</evidence>
<evidence type="ECO:0000313" key="8">
    <source>
        <dbReference type="EMBL" id="SDZ58296.1"/>
    </source>
</evidence>
<organism evidence="8 9">
    <name type="scientific">Pseudomonas salomonii</name>
    <dbReference type="NCBI Taxonomy" id="191391"/>
    <lineage>
        <taxon>Bacteria</taxon>
        <taxon>Pseudomonadati</taxon>
        <taxon>Pseudomonadota</taxon>
        <taxon>Gammaproteobacteria</taxon>
        <taxon>Pseudomonadales</taxon>
        <taxon>Pseudomonadaceae</taxon>
        <taxon>Pseudomonas</taxon>
    </lineage>
</organism>
<dbReference type="AlphaFoldDB" id="A0A1H3U765"/>
<evidence type="ECO:0000256" key="1">
    <source>
        <dbReference type="ARBA" id="ARBA00001968"/>
    </source>
</evidence>
<dbReference type="InterPro" id="IPR005493">
    <property type="entry name" value="RraA/RraA-like"/>
</dbReference>
<dbReference type="Pfam" id="PF03737">
    <property type="entry name" value="RraA-like"/>
    <property type="match status" value="1"/>
</dbReference>
<dbReference type="GO" id="GO:0016829">
    <property type="term" value="F:lyase activity"/>
    <property type="evidence" value="ECO:0007669"/>
    <property type="project" value="UniProtKB-KW"/>
</dbReference>
<keyword evidence="3 7" id="KW-0479">Metal-binding</keyword>
<evidence type="ECO:0000256" key="6">
    <source>
        <dbReference type="ARBA" id="ARBA00030169"/>
    </source>
</evidence>
<dbReference type="EMBL" id="FNOX01000013">
    <property type="protein sequence ID" value="SDZ58296.1"/>
    <property type="molecule type" value="Genomic_DNA"/>
</dbReference>
<dbReference type="PANTHER" id="PTHR33254">
    <property type="entry name" value="4-HYDROXY-4-METHYL-2-OXOGLUTARATE ALDOLASE 3-RELATED"/>
    <property type="match status" value="1"/>
</dbReference>
<evidence type="ECO:0000256" key="2">
    <source>
        <dbReference type="ARBA" id="ARBA00016549"/>
    </source>
</evidence>
<accession>A0A1H3U765</accession>
<dbReference type="GO" id="GO:0046872">
    <property type="term" value="F:metal ion binding"/>
    <property type="evidence" value="ECO:0007669"/>
    <property type="project" value="UniProtKB-KW"/>
</dbReference>
<evidence type="ECO:0000256" key="5">
    <source>
        <dbReference type="ARBA" id="ARBA00029596"/>
    </source>
</evidence>
<sequence>MQTSIFTRINALSCTDLSDAMDRLKIVCQCTDIMPLDRTFNLTGKAWTLRYGPIGLDGGSVGDYIDDLEAGQVVVIDNQARLDTTVWGDLLTSTAARKQLAGTVIDGICRDIDRALELNYPIFSRGNWMRTGKDRVRVEAIQAPVTLGGVRVQPDDWLRGDGDGLVVIPAGSLIEVLAVAEEVHQAEEHIRAAIEAGVPLRQARADYGYHALQTPRS</sequence>
<evidence type="ECO:0000256" key="4">
    <source>
        <dbReference type="ARBA" id="ARBA00023239"/>
    </source>
</evidence>
<dbReference type="Gene3D" id="3.50.30.40">
    <property type="entry name" value="Ribonuclease E inhibitor RraA/RraA-like"/>
    <property type="match status" value="1"/>
</dbReference>
<keyword evidence="7" id="KW-0460">Magnesium</keyword>
<dbReference type="RefSeq" id="WP_068931357.1">
    <property type="nucleotide sequence ID" value="NZ_FNOX01000013.1"/>
</dbReference>
<keyword evidence="4" id="KW-0456">Lyase</keyword>
<gene>
    <name evidence="8" type="ORF">SAMN05216247_11377</name>
</gene>
<feature type="binding site" evidence="7">
    <location>
        <begin position="88"/>
        <end position="91"/>
    </location>
    <ligand>
        <name>substrate</name>
    </ligand>
</feature>
<reference evidence="8 9" key="1">
    <citation type="submission" date="2016-10" db="EMBL/GenBank/DDBJ databases">
        <authorList>
            <person name="de Groot N.N."/>
        </authorList>
    </citation>
    <scope>NUCLEOTIDE SEQUENCE [LARGE SCALE GENOMIC DNA]</scope>
    <source>
        <strain evidence="8 9">ICMP 14252</strain>
    </source>
</reference>
<dbReference type="PANTHER" id="PTHR33254:SF4">
    <property type="entry name" value="4-HYDROXY-4-METHYL-2-OXOGLUTARATE ALDOLASE 3-RELATED"/>
    <property type="match status" value="1"/>
</dbReference>
<comment type="cofactor">
    <cofactor evidence="7">
        <name>Mg(2+)</name>
        <dbReference type="ChEBI" id="CHEBI:18420"/>
    </cofactor>
</comment>
<dbReference type="CDD" id="cd16841">
    <property type="entry name" value="RraA_family"/>
    <property type="match status" value="1"/>
</dbReference>
<comment type="cofactor">
    <cofactor evidence="1">
        <name>a divalent metal cation</name>
        <dbReference type="ChEBI" id="CHEBI:60240"/>
    </cofactor>
</comment>
<dbReference type="Proteomes" id="UP000182902">
    <property type="component" value="Unassembled WGS sequence"/>
</dbReference>
<dbReference type="SUPFAM" id="SSF89562">
    <property type="entry name" value="RraA-like"/>
    <property type="match status" value="1"/>
</dbReference>
<protein>
    <recommendedName>
        <fullName evidence="2">Putative 4-hydroxy-4-methyl-2-oxoglutarate aldolase</fullName>
    </recommendedName>
    <alternativeName>
        <fullName evidence="5">Regulator of ribonuclease activity homolog</fullName>
    </alternativeName>
    <alternativeName>
        <fullName evidence="6">RraA-like protein</fullName>
    </alternativeName>
</protein>
<feature type="binding site" evidence="7">
    <location>
        <position position="111"/>
    </location>
    <ligand>
        <name>Mg(2+)</name>
        <dbReference type="ChEBI" id="CHEBI:18420"/>
    </ligand>
</feature>
<dbReference type="InterPro" id="IPR036704">
    <property type="entry name" value="RraA/RraA-like_sf"/>
</dbReference>
<name>A0A1H3U765_9PSED</name>